<feature type="transmembrane region" description="Helical" evidence="5">
    <location>
        <begin position="33"/>
        <end position="52"/>
    </location>
</feature>
<evidence type="ECO:0000256" key="1">
    <source>
        <dbReference type="ARBA" id="ARBA00004141"/>
    </source>
</evidence>
<gene>
    <name evidence="6" type="ORF">AGLY_013009</name>
</gene>
<reference evidence="6 7" key="1">
    <citation type="submission" date="2019-08" db="EMBL/GenBank/DDBJ databases">
        <title>The genome of the soybean aphid Biotype 1, its phylome, world population structure and adaptation to the North American continent.</title>
        <authorList>
            <person name="Giordano R."/>
            <person name="Donthu R.K."/>
            <person name="Hernandez A.G."/>
            <person name="Wright C.L."/>
            <person name="Zimin A.V."/>
        </authorList>
    </citation>
    <scope>NUCLEOTIDE SEQUENCE [LARGE SCALE GENOMIC DNA]</scope>
    <source>
        <tissue evidence="6">Whole aphids</tissue>
    </source>
</reference>
<accession>A0A6G0T7G3</accession>
<keyword evidence="2 5" id="KW-0812">Transmembrane</keyword>
<evidence type="ECO:0000256" key="5">
    <source>
        <dbReference type="SAM" id="Phobius"/>
    </source>
</evidence>
<dbReference type="InterPro" id="IPR018499">
    <property type="entry name" value="Tetraspanin/Peripherin"/>
</dbReference>
<dbReference type="OrthoDB" id="10033535at2759"/>
<dbReference type="EMBL" id="VYZN01000053">
    <property type="protein sequence ID" value="KAE9527311.1"/>
    <property type="molecule type" value="Genomic_DNA"/>
</dbReference>
<organism evidence="6 7">
    <name type="scientific">Aphis glycines</name>
    <name type="common">Soybean aphid</name>
    <dbReference type="NCBI Taxonomy" id="307491"/>
    <lineage>
        <taxon>Eukaryota</taxon>
        <taxon>Metazoa</taxon>
        <taxon>Ecdysozoa</taxon>
        <taxon>Arthropoda</taxon>
        <taxon>Hexapoda</taxon>
        <taxon>Insecta</taxon>
        <taxon>Pterygota</taxon>
        <taxon>Neoptera</taxon>
        <taxon>Paraneoptera</taxon>
        <taxon>Hemiptera</taxon>
        <taxon>Sternorrhyncha</taxon>
        <taxon>Aphidomorpha</taxon>
        <taxon>Aphidoidea</taxon>
        <taxon>Aphididae</taxon>
        <taxon>Aphidini</taxon>
        <taxon>Aphis</taxon>
        <taxon>Aphis</taxon>
    </lineage>
</organism>
<dbReference type="GO" id="GO:0016020">
    <property type="term" value="C:membrane"/>
    <property type="evidence" value="ECO:0007669"/>
    <property type="project" value="UniProtKB-SubCell"/>
</dbReference>
<dbReference type="AlphaFoldDB" id="A0A6G0T7G3"/>
<keyword evidence="3 5" id="KW-1133">Transmembrane helix</keyword>
<comment type="subcellular location">
    <subcellularLocation>
        <location evidence="1">Membrane</location>
        <topology evidence="1">Multi-pass membrane protein</topology>
    </subcellularLocation>
</comment>
<keyword evidence="4 5" id="KW-0472">Membrane</keyword>
<evidence type="ECO:0000256" key="2">
    <source>
        <dbReference type="ARBA" id="ARBA00022692"/>
    </source>
</evidence>
<evidence type="ECO:0000256" key="4">
    <source>
        <dbReference type="ARBA" id="ARBA00023136"/>
    </source>
</evidence>
<dbReference type="Proteomes" id="UP000475862">
    <property type="component" value="Unassembled WGS sequence"/>
</dbReference>
<evidence type="ECO:0008006" key="8">
    <source>
        <dbReference type="Google" id="ProtNLM"/>
    </source>
</evidence>
<sequence>MGINFLIILIIHRRLVSDLNTYKFVYFISFKILFRYFLSYGLFLIKIFIYIGTSKAMLIITNNYGEGDPPKYGFIPSHLDIFKVTTKIFCKIFSNHGRPLGGGGVVKNKKILKCNVIKTCPLGAYVSKHYSDSHYYFGFKLNCIRSLSKKIKYRLHCCGAEKLDDWYPILEDKLPMSCCESYDGAIDHQNCTASESTIYRQPCYVSLSKIVKENASTLSGVTIGIAFLQLVGIMLSCSLSKSIQKSYKQLSLSLFISIVDKISHLDCKERFQMAIIFKIF</sequence>
<comment type="caution">
    <text evidence="6">The sequence shown here is derived from an EMBL/GenBank/DDBJ whole genome shotgun (WGS) entry which is preliminary data.</text>
</comment>
<proteinExistence type="predicted"/>
<dbReference type="Pfam" id="PF00335">
    <property type="entry name" value="Tetraspanin"/>
    <property type="match status" value="1"/>
</dbReference>
<name>A0A6G0T7G3_APHGL</name>
<evidence type="ECO:0000313" key="7">
    <source>
        <dbReference type="Proteomes" id="UP000475862"/>
    </source>
</evidence>
<dbReference type="InterPro" id="IPR008952">
    <property type="entry name" value="Tetraspanin_EC2_sf"/>
</dbReference>
<feature type="transmembrane region" description="Helical" evidence="5">
    <location>
        <begin position="218"/>
        <end position="239"/>
    </location>
</feature>
<keyword evidence="7" id="KW-1185">Reference proteome</keyword>
<dbReference type="Gene3D" id="1.10.1450.10">
    <property type="entry name" value="Tetraspanin"/>
    <property type="match status" value="1"/>
</dbReference>
<evidence type="ECO:0000313" key="6">
    <source>
        <dbReference type="EMBL" id="KAE9527311.1"/>
    </source>
</evidence>
<dbReference type="SUPFAM" id="SSF48652">
    <property type="entry name" value="Tetraspanin"/>
    <property type="match status" value="1"/>
</dbReference>
<protein>
    <recommendedName>
        <fullName evidence="8">Tetraspanin</fullName>
    </recommendedName>
</protein>
<evidence type="ECO:0000256" key="3">
    <source>
        <dbReference type="ARBA" id="ARBA00022989"/>
    </source>
</evidence>